<evidence type="ECO:0000256" key="5">
    <source>
        <dbReference type="SAM" id="MobiDB-lite"/>
    </source>
</evidence>
<keyword evidence="3 6" id="KW-1133">Transmembrane helix</keyword>
<feature type="region of interest" description="Disordered" evidence="5">
    <location>
        <begin position="1237"/>
        <end position="1262"/>
    </location>
</feature>
<dbReference type="InterPro" id="IPR007452">
    <property type="entry name" value="TamB_C"/>
</dbReference>
<name>A0ABY2QCD5_9HYPH</name>
<keyword evidence="9" id="KW-1185">Reference proteome</keyword>
<comment type="subcellular location">
    <subcellularLocation>
        <location evidence="1">Membrane</location>
        <topology evidence="1">Single-pass membrane protein</topology>
    </subcellularLocation>
</comment>
<dbReference type="EMBL" id="SSNY01000001">
    <property type="protein sequence ID" value="THF59512.1"/>
    <property type="molecule type" value="Genomic_DNA"/>
</dbReference>
<comment type="caution">
    <text evidence="8">The sequence shown here is derived from an EMBL/GenBank/DDBJ whole genome shotgun (WGS) entry which is preliminary data.</text>
</comment>
<evidence type="ECO:0000256" key="1">
    <source>
        <dbReference type="ARBA" id="ARBA00004167"/>
    </source>
</evidence>
<dbReference type="PANTHER" id="PTHR36985:SF1">
    <property type="entry name" value="TRANSLOCATION AND ASSEMBLY MODULE SUBUNIT TAMB"/>
    <property type="match status" value="1"/>
</dbReference>
<evidence type="ECO:0000313" key="8">
    <source>
        <dbReference type="EMBL" id="THF59512.1"/>
    </source>
</evidence>
<sequence length="1494" mass="149797">MKVFSSILRYFFYAVAIVIAAAVGALVVLTTTERGRDNLAGIVSNLASSADSKVTIAGLDGIWSGALRVGHVVVEDRNGPWLVVRDVAVDWSPLALLSKTFRAERIAAGRIEVARLPVAGSEQKEAGGGSGLPVSVDIAQIDLPDIALGKELAGAGVAELSAKGSAKADANPLSVAGDLTIARRDGQQGTVIAKVNFAPRDNKLDLDVKASEPAGGIIANLLKLPGTPAVDVVVSGNGPLADWQGSGSFNVDGQTVAQLSGRHQLTDQGHRVEAKGQGAFERFLPEMLKPLLAGTADFDIAGTAMPGGGVAVERANVESDAIHLTAKGTYDPQSATDISVELAARDAPVVLSLPTGGAPVTVAVKGLTARAFGDGKEPMVDVAGNFVSIVTGGTEVHDLTAQIHSDGFDVQNRSGPVKIALVADTLKTDVATLAPLAAGRVTVNLAGAVSPDQIKLDEGTLTSDALNASVNATLNVADLAMTLGMKADAVSSALPPQLKPVLGERVQFSATATRDPQGSFAANTIELTSGSLKASGTASASGTEISADLKGSLGDISPLSGLARTDLAGGVDFALKAGGARTAPDFSITASSDKLVASGKTVTGLSLSASGKADIAAPTADVSLTGSVEGKPLNLKATMATTDGKMTADVTGDFGDLSVLSEQVAGAIGFAIKAEGEATAPNVSFTLNSAGLTVAGHQITGLELTAAGKADVANPAADVKLKGNVSGQPLNGTATLRTVDGRREIKGLALTLGPGRIGGNLVLDDKFLPVGTLDIDLPEIGPLAALAAQKVDGDLKATVRFSSEDGKSQVAVKANAGRIVRDSLSVAKVAIDALVADYTAAPAISGTVKAGGVVSGGTTVSDIAIDLKRDGEWTAFSGGATVKDIPSKAAGRVKVADGTTTLELASAQANFRGAKAAVSKPTTIVVKDGVTRLDKLTIGIGSGSAIITGSAGTALDLAVTLSAIPVAVANNFVAGLDAAGSLSGTVKVTGQAANPSVTYDIKGTGIQAAQSRGAGLGGIGIASAGTFAANKLTFNATANEGSGIGLKAGGTVTVAGTPALALDISGRVPFGFLSAKLAQQGLSLSGSADVALGVRGPATAPDITGSVTTAGARFIHAGSGIAINDIGARVTFGGKRANIERLTGNLSTGGALSVSGSVGIDPAGGFPADLTIKLANGRYSDGRLVTANFSGDLAVKGQLALAPVISGTVNLGRTVVTVPDRLPGSISALDVKRKNAPADVRAQDKAMRPADTGGGGGGSGGGPTLDIAVNAPNQIFVQGRGLDAELGGSIRLTGPASAPQAVGQFNLLRGRLGILGKRLTFTQGTMTFSGSVIPYISLAAETTATDATVTISITGEATNPKFAFTSVPALPEDEVLAWLIFGRSMSNLSPLQIAQLADAVAQLTGAGGSSSLLQKLQNSLGIDDLDVTTDEKGGTSVSAGKYLNDRTYVTIQKGEKPGSGKARIDLDVGRGLKLRGEASDAGEAKGGIFYEKEY</sequence>
<gene>
    <name evidence="8" type="ORF">E6C48_00155</name>
</gene>
<reference evidence="8 9" key="1">
    <citation type="submission" date="2019-04" db="EMBL/GenBank/DDBJ databases">
        <title>Mesorhizobium composti sp. nov., isolated from compost.</title>
        <authorList>
            <person name="Lin S.-Y."/>
            <person name="Hameed A."/>
            <person name="Hsieh Y.-T."/>
            <person name="Young C.-C."/>
        </authorList>
    </citation>
    <scope>NUCLEOTIDE SEQUENCE [LARGE SCALE GENOMIC DNA]</scope>
    <source>
        <strain evidence="8 9">CC-YTH430</strain>
    </source>
</reference>
<feature type="domain" description="Translocation and assembly module TamB C-terminal" evidence="7">
    <location>
        <begin position="1140"/>
        <end position="1494"/>
    </location>
</feature>
<proteinExistence type="predicted"/>
<evidence type="ECO:0000259" key="7">
    <source>
        <dbReference type="Pfam" id="PF04357"/>
    </source>
</evidence>
<keyword evidence="4 6" id="KW-0472">Membrane</keyword>
<evidence type="ECO:0000256" key="6">
    <source>
        <dbReference type="SAM" id="Phobius"/>
    </source>
</evidence>
<evidence type="ECO:0000313" key="9">
    <source>
        <dbReference type="Proteomes" id="UP000306441"/>
    </source>
</evidence>
<feature type="compositionally biased region" description="Gly residues" evidence="5">
    <location>
        <begin position="1252"/>
        <end position="1262"/>
    </location>
</feature>
<dbReference type="Proteomes" id="UP000306441">
    <property type="component" value="Unassembled WGS sequence"/>
</dbReference>
<organism evidence="8 9">
    <name type="scientific">Ollibium composti</name>
    <dbReference type="NCBI Taxonomy" id="2675109"/>
    <lineage>
        <taxon>Bacteria</taxon>
        <taxon>Pseudomonadati</taxon>
        <taxon>Pseudomonadota</taxon>
        <taxon>Alphaproteobacteria</taxon>
        <taxon>Hyphomicrobiales</taxon>
        <taxon>Phyllobacteriaceae</taxon>
        <taxon>Ollibium</taxon>
    </lineage>
</organism>
<evidence type="ECO:0000256" key="4">
    <source>
        <dbReference type="ARBA" id="ARBA00023136"/>
    </source>
</evidence>
<dbReference type="RefSeq" id="WP_136352758.1">
    <property type="nucleotide sequence ID" value="NZ_SSNY01000001.1"/>
</dbReference>
<dbReference type="Pfam" id="PF04357">
    <property type="entry name" value="TamB"/>
    <property type="match status" value="1"/>
</dbReference>
<evidence type="ECO:0000256" key="2">
    <source>
        <dbReference type="ARBA" id="ARBA00022692"/>
    </source>
</evidence>
<keyword evidence="2 6" id="KW-0812">Transmembrane</keyword>
<evidence type="ECO:0000256" key="3">
    <source>
        <dbReference type="ARBA" id="ARBA00022989"/>
    </source>
</evidence>
<protein>
    <submittedName>
        <fullName evidence="8">Translocation/assembly module TamB</fullName>
    </submittedName>
</protein>
<feature type="transmembrane region" description="Helical" evidence="6">
    <location>
        <begin position="7"/>
        <end position="29"/>
    </location>
</feature>
<accession>A0ABY2QCD5</accession>
<dbReference type="PANTHER" id="PTHR36985">
    <property type="entry name" value="TRANSLOCATION AND ASSEMBLY MODULE SUBUNIT TAMB"/>
    <property type="match status" value="1"/>
</dbReference>